<protein>
    <submittedName>
        <fullName evidence="4">Ribosomal protein L14</fullName>
    </submittedName>
</protein>
<dbReference type="Gene3D" id="2.40.150.20">
    <property type="entry name" value="Ribosomal protein L14"/>
    <property type="match status" value="1"/>
</dbReference>
<dbReference type="SMART" id="SM01374">
    <property type="entry name" value="Ribosomal_L14"/>
    <property type="match status" value="1"/>
</dbReference>
<dbReference type="SUPFAM" id="SSF50193">
    <property type="entry name" value="Ribosomal protein L14"/>
    <property type="match status" value="1"/>
</dbReference>
<reference evidence="4" key="1">
    <citation type="journal article" date="2015" name="Parasit. Vectors">
        <title>Characterization and annotation of Babesia orientalis apicoplast genome.</title>
        <authorList>
            <person name="Huang Y."/>
            <person name="He L."/>
            <person name="Hu J."/>
            <person name="He P."/>
            <person name="He J."/>
            <person name="Yu L."/>
            <person name="Malobi N."/>
            <person name="Zhou Y."/>
            <person name="Shen B."/>
            <person name="Zhao J."/>
        </authorList>
    </citation>
    <scope>NUCLEOTIDE SEQUENCE</scope>
    <source>
        <strain evidence="4">Wuhan</strain>
    </source>
</reference>
<dbReference type="Pfam" id="PF00238">
    <property type="entry name" value="Ribosomal_L14"/>
    <property type="match status" value="1"/>
</dbReference>
<dbReference type="AlphaFoldDB" id="A0A0M5L3S8"/>
<evidence type="ECO:0000256" key="3">
    <source>
        <dbReference type="ARBA" id="ARBA00023274"/>
    </source>
</evidence>
<name>A0A0M5L3S8_9APIC</name>
<dbReference type="GO" id="GO:0006412">
    <property type="term" value="P:translation"/>
    <property type="evidence" value="ECO:0007669"/>
    <property type="project" value="InterPro"/>
</dbReference>
<comment type="similarity">
    <text evidence="1">Belongs to the universal ribosomal protein uL14 family.</text>
</comment>
<gene>
    <name evidence="4" type="primary">rpl14</name>
</gene>
<dbReference type="GO" id="GO:0003735">
    <property type="term" value="F:structural constituent of ribosome"/>
    <property type="evidence" value="ECO:0007669"/>
    <property type="project" value="InterPro"/>
</dbReference>
<evidence type="ECO:0000256" key="1">
    <source>
        <dbReference type="ARBA" id="ARBA00010745"/>
    </source>
</evidence>
<proteinExistence type="inferred from homology"/>
<dbReference type="GO" id="GO:0005840">
    <property type="term" value="C:ribosome"/>
    <property type="evidence" value="ECO:0007669"/>
    <property type="project" value="UniProtKB-KW"/>
</dbReference>
<evidence type="ECO:0000313" key="4">
    <source>
        <dbReference type="EMBL" id="ALE29371.1"/>
    </source>
</evidence>
<organism evidence="4">
    <name type="scientific">Babesia orientalis</name>
    <dbReference type="NCBI Taxonomy" id="273649"/>
    <lineage>
        <taxon>Eukaryota</taxon>
        <taxon>Sar</taxon>
        <taxon>Alveolata</taxon>
        <taxon>Apicomplexa</taxon>
        <taxon>Aconoidasida</taxon>
        <taxon>Piroplasmida</taxon>
        <taxon>Babesiidae</taxon>
        <taxon>Babesia</taxon>
    </lineage>
</organism>
<dbReference type="RefSeq" id="YP_009170372.1">
    <property type="nucleotide sequence ID" value="NC_028029.1"/>
</dbReference>
<dbReference type="GeneID" id="26044076"/>
<dbReference type="InterPro" id="IPR000218">
    <property type="entry name" value="Ribosomal_uL14"/>
</dbReference>
<keyword evidence="3" id="KW-0687">Ribonucleoprotein</keyword>
<keyword evidence="2 4" id="KW-0689">Ribosomal protein</keyword>
<dbReference type="HAMAP" id="MF_01367">
    <property type="entry name" value="Ribosomal_uL14"/>
    <property type="match status" value="1"/>
</dbReference>
<accession>A0A0M5L3S8</accession>
<sequence>MINIYTVFKPSDNSGFKKAKCLGSVGSVKTLGLNDTCIAVVKVCRRKAKFVRKSDIIKTIVSHTKLYNFTKYKGIRFHNNSLIMLNKKYSSFNSLDYKNKTKEMSNIKLLGIIPTSVLKNLGKFKTNLKKAIFI</sequence>
<dbReference type="InterPro" id="IPR036853">
    <property type="entry name" value="Ribosomal_uL14_sf"/>
</dbReference>
<dbReference type="EMBL" id="KT428643">
    <property type="protein sequence ID" value="ALE29371.1"/>
    <property type="molecule type" value="Genomic_DNA"/>
</dbReference>
<evidence type="ECO:0000256" key="2">
    <source>
        <dbReference type="ARBA" id="ARBA00022980"/>
    </source>
</evidence>
<dbReference type="GO" id="GO:1990904">
    <property type="term" value="C:ribonucleoprotein complex"/>
    <property type="evidence" value="ECO:0007669"/>
    <property type="project" value="UniProtKB-KW"/>
</dbReference>